<dbReference type="GO" id="GO:0009435">
    <property type="term" value="P:NAD+ biosynthetic process"/>
    <property type="evidence" value="ECO:0007669"/>
    <property type="project" value="UniProtKB-UniPathway"/>
</dbReference>
<dbReference type="GO" id="GO:0005524">
    <property type="term" value="F:ATP binding"/>
    <property type="evidence" value="ECO:0007669"/>
    <property type="project" value="UniProtKB-KW"/>
</dbReference>
<dbReference type="CDD" id="cd00553">
    <property type="entry name" value="NAD_synthase"/>
    <property type="match status" value="1"/>
</dbReference>
<dbReference type="UniPathway" id="UPA00253">
    <property type="reaction ID" value="UER00333"/>
</dbReference>
<dbReference type="GO" id="GO:0004359">
    <property type="term" value="F:glutaminase activity"/>
    <property type="evidence" value="ECO:0007669"/>
    <property type="project" value="InterPro"/>
</dbReference>
<comment type="pathway">
    <text evidence="1">Cofactor biosynthesis; NAD(+) biosynthesis.</text>
</comment>
<keyword evidence="3 6" id="KW-0547">Nucleotide-binding</keyword>
<evidence type="ECO:0000259" key="8">
    <source>
        <dbReference type="Pfam" id="PF02540"/>
    </source>
</evidence>
<comment type="caution">
    <text evidence="9">The sequence shown here is derived from an EMBL/GenBank/DDBJ whole genome shotgun (WGS) entry which is preliminary data.</text>
</comment>
<dbReference type="InterPro" id="IPR014729">
    <property type="entry name" value="Rossmann-like_a/b/a_fold"/>
</dbReference>
<evidence type="ECO:0000256" key="6">
    <source>
        <dbReference type="RuleBase" id="RU003811"/>
    </source>
</evidence>
<dbReference type="GO" id="GO:0005737">
    <property type="term" value="C:cytoplasm"/>
    <property type="evidence" value="ECO:0007669"/>
    <property type="project" value="InterPro"/>
</dbReference>
<sequence>MIRPESMDVPREDDFGTWLDLLGVEPSAELLDRIARFLRDYLQTHALSCYVLGVSGGIDSGFLAALMHARSIPFVPFSLVIEGNTPEEAARAQAIIRAYGPDAHSMDHTLDLTSLYKAVSSMCESVFQRTTRIAEGNLKARCRMVFLYHAAQLVRGCVLSTDQLDELLTGFWTLHGDVGDVSPLQLIPKTTEYQLAGLLCAELDDPAPLEAAMAATPTDGLGISSSDLDQLGVSSYKEVEEIFREYFSLQNRRTQGIPMPDDGERLAALQQLTVVRRFESTSFKRQGPVVLNPL</sequence>
<evidence type="ECO:0000256" key="3">
    <source>
        <dbReference type="ARBA" id="ARBA00022741"/>
    </source>
</evidence>
<keyword evidence="10" id="KW-1185">Reference proteome</keyword>
<name>A0A194AKS1_9BACT</name>
<dbReference type="Proteomes" id="UP000095200">
    <property type="component" value="Unassembled WGS sequence"/>
</dbReference>
<dbReference type="InterPro" id="IPR003694">
    <property type="entry name" value="NAD_synthase"/>
</dbReference>
<keyword evidence="2 6" id="KW-0436">Ligase</keyword>
<dbReference type="GO" id="GO:0003952">
    <property type="term" value="F:NAD+ synthase (glutamine-hydrolyzing) activity"/>
    <property type="evidence" value="ECO:0007669"/>
    <property type="project" value="InterPro"/>
</dbReference>
<organism evidence="9 10">
    <name type="scientific">Desulfoplanes formicivorans</name>
    <dbReference type="NCBI Taxonomy" id="1592317"/>
    <lineage>
        <taxon>Bacteria</taxon>
        <taxon>Pseudomonadati</taxon>
        <taxon>Thermodesulfobacteriota</taxon>
        <taxon>Desulfovibrionia</taxon>
        <taxon>Desulfovibrionales</taxon>
        <taxon>Desulfoplanaceae</taxon>
        <taxon>Desulfoplanes</taxon>
    </lineage>
</organism>
<dbReference type="STRING" id="1592317.DPF_2576"/>
<dbReference type="EC" id="6.3.1.5" evidence="7"/>
<keyword evidence="5 6" id="KW-0520">NAD</keyword>
<gene>
    <name evidence="9" type="ORF">DPF_2576</name>
</gene>
<dbReference type="NCBIfam" id="TIGR00552">
    <property type="entry name" value="nadE"/>
    <property type="match status" value="1"/>
</dbReference>
<dbReference type="InterPro" id="IPR022310">
    <property type="entry name" value="NAD/GMP_synthase"/>
</dbReference>
<reference evidence="10" key="1">
    <citation type="submission" date="2016-06" db="EMBL/GenBank/DDBJ databases">
        <title>Draft genome sequence of Desulfoplanes formicivorans strain Pf12B.</title>
        <authorList>
            <person name="Watanabe M."/>
            <person name="Kojima H."/>
            <person name="Fukui M."/>
        </authorList>
    </citation>
    <scope>NUCLEOTIDE SEQUENCE [LARGE SCALE GENOMIC DNA]</scope>
    <source>
        <strain evidence="10">Pf12B</strain>
    </source>
</reference>
<protein>
    <recommendedName>
        <fullName evidence="7">NH(3)-dependent NAD(+) synthetase</fullName>
        <ecNumber evidence="7">6.3.1.5</ecNumber>
    </recommendedName>
</protein>
<dbReference type="Gene3D" id="3.40.50.620">
    <property type="entry name" value="HUPs"/>
    <property type="match status" value="1"/>
</dbReference>
<evidence type="ECO:0000256" key="7">
    <source>
        <dbReference type="RuleBase" id="RU003812"/>
    </source>
</evidence>
<evidence type="ECO:0000313" key="9">
    <source>
        <dbReference type="EMBL" id="GAU09840.1"/>
    </source>
</evidence>
<comment type="similarity">
    <text evidence="6">Belongs to the NAD synthetase family.</text>
</comment>
<comment type="catalytic activity">
    <reaction evidence="7">
        <text>deamido-NAD(+) + NH4(+) + ATP = AMP + diphosphate + NAD(+) + H(+)</text>
        <dbReference type="Rhea" id="RHEA:21188"/>
        <dbReference type="ChEBI" id="CHEBI:15378"/>
        <dbReference type="ChEBI" id="CHEBI:28938"/>
        <dbReference type="ChEBI" id="CHEBI:30616"/>
        <dbReference type="ChEBI" id="CHEBI:33019"/>
        <dbReference type="ChEBI" id="CHEBI:57540"/>
        <dbReference type="ChEBI" id="CHEBI:58437"/>
        <dbReference type="ChEBI" id="CHEBI:456215"/>
        <dbReference type="EC" id="6.3.1.5"/>
    </reaction>
</comment>
<evidence type="ECO:0000256" key="2">
    <source>
        <dbReference type="ARBA" id="ARBA00022598"/>
    </source>
</evidence>
<dbReference type="OrthoDB" id="9799210at2"/>
<dbReference type="AlphaFoldDB" id="A0A194AKS1"/>
<dbReference type="GO" id="GO:0008795">
    <property type="term" value="F:NAD+ synthase activity"/>
    <property type="evidence" value="ECO:0007669"/>
    <property type="project" value="UniProtKB-EC"/>
</dbReference>
<dbReference type="PANTHER" id="PTHR23090:SF9">
    <property type="entry name" value="GLUTAMINE-DEPENDENT NAD(+) SYNTHETASE"/>
    <property type="match status" value="1"/>
</dbReference>
<evidence type="ECO:0000256" key="5">
    <source>
        <dbReference type="ARBA" id="ARBA00023027"/>
    </source>
</evidence>
<dbReference type="RefSeq" id="WP_069860072.1">
    <property type="nucleotide sequence ID" value="NZ_BDFE01000020.1"/>
</dbReference>
<dbReference type="SUPFAM" id="SSF52402">
    <property type="entry name" value="Adenine nucleotide alpha hydrolases-like"/>
    <property type="match status" value="1"/>
</dbReference>
<accession>A0A194AKS1</accession>
<dbReference type="Pfam" id="PF02540">
    <property type="entry name" value="NAD_synthase"/>
    <property type="match status" value="1"/>
</dbReference>
<dbReference type="PANTHER" id="PTHR23090">
    <property type="entry name" value="NH 3 /GLUTAMINE-DEPENDENT NAD + SYNTHETASE"/>
    <property type="match status" value="1"/>
</dbReference>
<feature type="domain" description="NAD/GMP synthase" evidence="8">
    <location>
        <begin position="31"/>
        <end position="288"/>
    </location>
</feature>
<proteinExistence type="inferred from homology"/>
<keyword evidence="4 6" id="KW-0067">ATP-binding</keyword>
<evidence type="ECO:0000256" key="1">
    <source>
        <dbReference type="ARBA" id="ARBA00004790"/>
    </source>
</evidence>
<evidence type="ECO:0000256" key="4">
    <source>
        <dbReference type="ARBA" id="ARBA00022840"/>
    </source>
</evidence>
<dbReference type="EMBL" id="BDFE01000020">
    <property type="protein sequence ID" value="GAU09840.1"/>
    <property type="molecule type" value="Genomic_DNA"/>
</dbReference>
<evidence type="ECO:0000313" key="10">
    <source>
        <dbReference type="Proteomes" id="UP000095200"/>
    </source>
</evidence>